<dbReference type="GO" id="GO:0008170">
    <property type="term" value="F:N-methyltransferase activity"/>
    <property type="evidence" value="ECO:0007669"/>
    <property type="project" value="InterPro"/>
</dbReference>
<sequence length="400" mass="45693">MSASGQQSEFHELTERYLAETPISHRKLNGQYFTPKTIREALLSHLPKNISQPKVLDPACGTGEFLVSANHYFKQPRLYGWDIEAKLVQITRKVAPQARVKRLDALTVKTAEKFDFVIGNPPYFEFKPNQELKRKFSQVINGRANIFSFFIKLGLDLLKPNGYLAYVVPPSMNNGRYFAQLRQYIIDHGNIESLSILDNSKLFHQALQSTMLLVIKKTKNKGDYIFKKNGLSIFTEQPTKLAQAFKNKATLYDLGYSVKTGRLVWNQNKHLLTLEKNNSIPLIWAHNITENGLKFFHKKNKYQYVRINNYDCGPAIVTNRITGTVKKGQLKAAIIPKGMKFIAENHVNVIFPGPNSNHLSLEEITRQLMSKEKLEILQQITGNTQISKTELEKLFPLNIG</sequence>
<dbReference type="GO" id="GO:0009007">
    <property type="term" value="F:site-specific DNA-methyltransferase (adenine-specific) activity"/>
    <property type="evidence" value="ECO:0007669"/>
    <property type="project" value="UniProtKB-EC"/>
</dbReference>
<keyword evidence="2" id="KW-0489">Methyltransferase</keyword>
<dbReference type="PANTHER" id="PTHR33841">
    <property type="entry name" value="DNA METHYLTRANSFERASE YEEA-RELATED"/>
    <property type="match status" value="1"/>
</dbReference>
<accession>A0A1F5DQE6</accession>
<evidence type="ECO:0000256" key="4">
    <source>
        <dbReference type="ARBA" id="ARBA00022747"/>
    </source>
</evidence>
<evidence type="ECO:0000256" key="3">
    <source>
        <dbReference type="ARBA" id="ARBA00022679"/>
    </source>
</evidence>
<comment type="caution">
    <text evidence="7">The sequence shown here is derived from an EMBL/GenBank/DDBJ whole genome shotgun (WGS) entry which is preliminary data.</text>
</comment>
<dbReference type="EMBL" id="MEZQ01000068">
    <property type="protein sequence ID" value="OGD57398.1"/>
    <property type="molecule type" value="Genomic_DNA"/>
</dbReference>
<gene>
    <name evidence="7" type="ORF">A3I57_02175</name>
</gene>
<dbReference type="InterPro" id="IPR003356">
    <property type="entry name" value="DNA_methylase_A-5"/>
</dbReference>
<evidence type="ECO:0000259" key="6">
    <source>
        <dbReference type="Pfam" id="PF02384"/>
    </source>
</evidence>
<dbReference type="InterPro" id="IPR002052">
    <property type="entry name" value="DNA_methylase_N6_adenine_CS"/>
</dbReference>
<evidence type="ECO:0000256" key="5">
    <source>
        <dbReference type="ARBA" id="ARBA00047942"/>
    </source>
</evidence>
<dbReference type="PRINTS" id="PR00507">
    <property type="entry name" value="N12N6MTFRASE"/>
</dbReference>
<keyword evidence="3" id="KW-0808">Transferase</keyword>
<reference evidence="7 8" key="1">
    <citation type="journal article" date="2016" name="Nat. Commun.">
        <title>Thousands of microbial genomes shed light on interconnected biogeochemical processes in an aquifer system.</title>
        <authorList>
            <person name="Anantharaman K."/>
            <person name="Brown C.T."/>
            <person name="Hug L.A."/>
            <person name="Sharon I."/>
            <person name="Castelle C.J."/>
            <person name="Probst A.J."/>
            <person name="Thomas B.C."/>
            <person name="Singh A."/>
            <person name="Wilkins M.J."/>
            <person name="Karaoz U."/>
            <person name="Brodie E.L."/>
            <person name="Williams K.H."/>
            <person name="Hubbard S.S."/>
            <person name="Banfield J.F."/>
        </authorList>
    </citation>
    <scope>NUCLEOTIDE SEQUENCE [LARGE SCALE GENOMIC DNA]</scope>
</reference>
<dbReference type="SUPFAM" id="SSF53335">
    <property type="entry name" value="S-adenosyl-L-methionine-dependent methyltransferases"/>
    <property type="match status" value="1"/>
</dbReference>
<dbReference type="GO" id="GO:0003677">
    <property type="term" value="F:DNA binding"/>
    <property type="evidence" value="ECO:0007669"/>
    <property type="project" value="InterPro"/>
</dbReference>
<comment type="catalytic activity">
    <reaction evidence="5">
        <text>a 2'-deoxyadenosine in DNA + S-adenosyl-L-methionine = an N(6)-methyl-2'-deoxyadenosine in DNA + S-adenosyl-L-homocysteine + H(+)</text>
        <dbReference type="Rhea" id="RHEA:15197"/>
        <dbReference type="Rhea" id="RHEA-COMP:12418"/>
        <dbReference type="Rhea" id="RHEA-COMP:12419"/>
        <dbReference type="ChEBI" id="CHEBI:15378"/>
        <dbReference type="ChEBI" id="CHEBI:57856"/>
        <dbReference type="ChEBI" id="CHEBI:59789"/>
        <dbReference type="ChEBI" id="CHEBI:90615"/>
        <dbReference type="ChEBI" id="CHEBI:90616"/>
        <dbReference type="EC" id="2.1.1.72"/>
    </reaction>
</comment>
<evidence type="ECO:0000313" key="7">
    <source>
        <dbReference type="EMBL" id="OGD57398.1"/>
    </source>
</evidence>
<dbReference type="Pfam" id="PF02384">
    <property type="entry name" value="N6_Mtase"/>
    <property type="match status" value="1"/>
</dbReference>
<feature type="domain" description="DNA methylase adenine-specific" evidence="6">
    <location>
        <begin position="19"/>
        <end position="229"/>
    </location>
</feature>
<dbReference type="InterPro" id="IPR029063">
    <property type="entry name" value="SAM-dependent_MTases_sf"/>
</dbReference>
<dbReference type="PROSITE" id="PS00092">
    <property type="entry name" value="N6_MTASE"/>
    <property type="match status" value="1"/>
</dbReference>
<dbReference type="PANTHER" id="PTHR33841:SF1">
    <property type="entry name" value="DNA METHYLTRANSFERASE A"/>
    <property type="match status" value="1"/>
</dbReference>
<dbReference type="AlphaFoldDB" id="A0A1F5DQE6"/>
<dbReference type="Gene3D" id="3.40.50.150">
    <property type="entry name" value="Vaccinia Virus protein VP39"/>
    <property type="match status" value="1"/>
</dbReference>
<name>A0A1F5DQE6_9BACT</name>
<keyword evidence="4" id="KW-0680">Restriction system</keyword>
<evidence type="ECO:0000256" key="1">
    <source>
        <dbReference type="ARBA" id="ARBA00011900"/>
    </source>
</evidence>
<proteinExistence type="predicted"/>
<evidence type="ECO:0000256" key="2">
    <source>
        <dbReference type="ARBA" id="ARBA00022603"/>
    </source>
</evidence>
<dbReference type="GO" id="GO:0009307">
    <property type="term" value="P:DNA restriction-modification system"/>
    <property type="evidence" value="ECO:0007669"/>
    <property type="project" value="UniProtKB-KW"/>
</dbReference>
<dbReference type="GO" id="GO:0032259">
    <property type="term" value="P:methylation"/>
    <property type="evidence" value="ECO:0007669"/>
    <property type="project" value="UniProtKB-KW"/>
</dbReference>
<organism evidence="7 8">
    <name type="scientific">Candidatus Beckwithbacteria bacterium RIFCSPLOWO2_02_FULL_47_23</name>
    <dbReference type="NCBI Taxonomy" id="1797463"/>
    <lineage>
        <taxon>Bacteria</taxon>
        <taxon>Candidatus Beckwithiibacteriota</taxon>
    </lineage>
</organism>
<dbReference type="Proteomes" id="UP000176364">
    <property type="component" value="Unassembled WGS sequence"/>
</dbReference>
<evidence type="ECO:0000313" key="8">
    <source>
        <dbReference type="Proteomes" id="UP000176364"/>
    </source>
</evidence>
<dbReference type="CDD" id="cd02440">
    <property type="entry name" value="AdoMet_MTases"/>
    <property type="match status" value="1"/>
</dbReference>
<dbReference type="InterPro" id="IPR050953">
    <property type="entry name" value="N4_N6_ade-DNA_methylase"/>
</dbReference>
<dbReference type="EC" id="2.1.1.72" evidence="1"/>
<protein>
    <recommendedName>
        <fullName evidence="1">site-specific DNA-methyltransferase (adenine-specific)</fullName>
        <ecNumber evidence="1">2.1.1.72</ecNumber>
    </recommendedName>
</protein>